<feature type="region of interest" description="Disordered" evidence="1">
    <location>
        <begin position="1"/>
        <end position="24"/>
    </location>
</feature>
<feature type="compositionally biased region" description="Acidic residues" evidence="1">
    <location>
        <begin position="706"/>
        <end position="721"/>
    </location>
</feature>
<sequence>MVELRVIQDGEKPPRPALLGTAPQEMKITSDKATKPTAPAFTVRPPHAEHHLQQQRRAAQRQTPGQSSIVAHAEQRARTRMRQNKQAILSISQPSEITHVYPVSYAEHRPMGAKNQYSVPSISETRAPRSAPLLASPHTQSRSRCDYAYAGNEPCVPNYATAFHHGALGRQFSDIHPSVIHQSPIPQLPNHRTRAQSLPRNAPSHHFDNGLMPIPTTPTPISRVASPILKLTQNGTSHGMMAYSRHYEALEREMQLENEDTIERSRTSKERRDLELEQKVRNIAARRLSSEAKHSQFESFQTIQTEIQRQQQQQEQQQYDQYQNQQCPKMLSNSLPVANTKQPDSMSVPEPNKSVSPVLKHRTGGAIPIIDPATGDRLRHTQATFNTQSVEYYSDSKVAAPVDPPKYEFDFTKGAAESTEKRWSPGMSHLRRGVPTRLHASVKKKSRVLSNGMCVQQLQDLIDSHPSSLSCDAKIFDQNSSEHVVNSSAKLESIIRNTDHDNIAEDTQPSTSLVSQGVAPLCQSFESLSVSGRIGIAPNTSEEFRVHSEVQFKAQTEVDSTPPTPSVLGAYKRFSLASISPSCEALVGGRDVDNAINVVAHSSGTSLTPEATGLCNDVVDTLSMPNVDLDSNDMGRNSSVDSFSAFQTMLEGIKEASTTALAFPAVDQYNSCDTLSLLFAMDGASSEQDDPVHISTGRSQVSGEHADEDISANSSDDEEGSTDMAGNLHNLLKSAAHLNFVNSLTDSEDDNVEEDAKTMNSTLKKTRPRSVSTRDFYNPQPHTSPSPSPSPGRPNLYNAIFSTASPLHTVRKSRFDTMGGYSAFETYGDTKAFVFPPPSH</sequence>
<dbReference type="Proteomes" id="UP000054560">
    <property type="component" value="Unassembled WGS sequence"/>
</dbReference>
<dbReference type="GeneID" id="25906678"/>
<dbReference type="AlphaFoldDB" id="A0A0L0FZW2"/>
<evidence type="ECO:0000256" key="1">
    <source>
        <dbReference type="SAM" id="MobiDB-lite"/>
    </source>
</evidence>
<feature type="compositionally biased region" description="Basic and acidic residues" evidence="1">
    <location>
        <begin position="1"/>
        <end position="14"/>
    </location>
</feature>
<evidence type="ECO:0000313" key="3">
    <source>
        <dbReference type="Proteomes" id="UP000054560"/>
    </source>
</evidence>
<feature type="region of interest" description="Disordered" evidence="1">
    <location>
        <begin position="746"/>
        <end position="797"/>
    </location>
</feature>
<feature type="compositionally biased region" description="Pro residues" evidence="1">
    <location>
        <begin position="782"/>
        <end position="792"/>
    </location>
</feature>
<accession>A0A0L0FZW2</accession>
<proteinExistence type="predicted"/>
<reference evidence="2 3" key="1">
    <citation type="submission" date="2011-02" db="EMBL/GenBank/DDBJ databases">
        <title>The Genome Sequence of Sphaeroforma arctica JP610.</title>
        <authorList>
            <consortium name="The Broad Institute Genome Sequencing Platform"/>
            <person name="Russ C."/>
            <person name="Cuomo C."/>
            <person name="Young S.K."/>
            <person name="Zeng Q."/>
            <person name="Gargeya S."/>
            <person name="Alvarado L."/>
            <person name="Berlin A."/>
            <person name="Chapman S.B."/>
            <person name="Chen Z."/>
            <person name="Freedman E."/>
            <person name="Gellesch M."/>
            <person name="Goldberg J."/>
            <person name="Griggs A."/>
            <person name="Gujja S."/>
            <person name="Heilman E."/>
            <person name="Heiman D."/>
            <person name="Howarth C."/>
            <person name="Mehta T."/>
            <person name="Neiman D."/>
            <person name="Pearson M."/>
            <person name="Roberts A."/>
            <person name="Saif S."/>
            <person name="Shea T."/>
            <person name="Shenoy N."/>
            <person name="Sisk P."/>
            <person name="Stolte C."/>
            <person name="Sykes S."/>
            <person name="White J."/>
            <person name="Yandava C."/>
            <person name="Burger G."/>
            <person name="Gray M.W."/>
            <person name="Holland P.W.H."/>
            <person name="King N."/>
            <person name="Lang F.B.F."/>
            <person name="Roger A.J."/>
            <person name="Ruiz-Trillo I."/>
            <person name="Haas B."/>
            <person name="Nusbaum C."/>
            <person name="Birren B."/>
        </authorList>
    </citation>
    <scope>NUCLEOTIDE SEQUENCE [LARGE SCALE GENOMIC DNA]</scope>
    <source>
        <strain evidence="2 3">JP610</strain>
    </source>
</reference>
<gene>
    <name evidence="2" type="ORF">SARC_06174</name>
</gene>
<organism evidence="2 3">
    <name type="scientific">Sphaeroforma arctica JP610</name>
    <dbReference type="NCBI Taxonomy" id="667725"/>
    <lineage>
        <taxon>Eukaryota</taxon>
        <taxon>Ichthyosporea</taxon>
        <taxon>Ichthyophonida</taxon>
        <taxon>Sphaeroforma</taxon>
    </lineage>
</organism>
<dbReference type="RefSeq" id="XP_014155410.1">
    <property type="nucleotide sequence ID" value="XM_014299935.1"/>
</dbReference>
<feature type="region of interest" description="Disordered" evidence="1">
    <location>
        <begin position="686"/>
        <end position="725"/>
    </location>
</feature>
<name>A0A0L0FZW2_9EUKA</name>
<feature type="compositionally biased region" description="Polar residues" evidence="1">
    <location>
        <begin position="334"/>
        <end position="345"/>
    </location>
</feature>
<protein>
    <submittedName>
        <fullName evidence="2">Uncharacterized protein</fullName>
    </submittedName>
</protein>
<feature type="region of interest" description="Disordered" evidence="1">
    <location>
        <begin position="334"/>
        <end position="359"/>
    </location>
</feature>
<dbReference type="EMBL" id="KQ242026">
    <property type="protein sequence ID" value="KNC81508.1"/>
    <property type="molecule type" value="Genomic_DNA"/>
</dbReference>
<evidence type="ECO:0000313" key="2">
    <source>
        <dbReference type="EMBL" id="KNC81508.1"/>
    </source>
</evidence>
<keyword evidence="3" id="KW-1185">Reference proteome</keyword>
<feature type="compositionally biased region" description="Polar residues" evidence="1">
    <location>
        <begin position="758"/>
        <end position="781"/>
    </location>
</feature>